<dbReference type="GO" id="GO:0004565">
    <property type="term" value="F:beta-galactosidase activity"/>
    <property type="evidence" value="ECO:0007669"/>
    <property type="project" value="UniProtKB-EC"/>
</dbReference>
<evidence type="ECO:0000259" key="3">
    <source>
        <dbReference type="Pfam" id="PF01301"/>
    </source>
</evidence>
<dbReference type="InterPro" id="IPR054746">
    <property type="entry name" value="GLMA-like_second"/>
</dbReference>
<name>A0ABV7YQA7_9ACTN</name>
<accession>A0ABV7YQA7</accession>
<dbReference type="RefSeq" id="WP_307782739.1">
    <property type="nucleotide sequence ID" value="NZ_JAFBCM010000001.1"/>
</dbReference>
<organism evidence="5 6">
    <name type="scientific">Tenggerimyces flavus</name>
    <dbReference type="NCBI Taxonomy" id="1708749"/>
    <lineage>
        <taxon>Bacteria</taxon>
        <taxon>Bacillati</taxon>
        <taxon>Actinomycetota</taxon>
        <taxon>Actinomycetes</taxon>
        <taxon>Propionibacteriales</taxon>
        <taxon>Nocardioidaceae</taxon>
        <taxon>Tenggerimyces</taxon>
    </lineage>
</organism>
<keyword evidence="5" id="KW-0378">Hydrolase</keyword>
<dbReference type="EMBL" id="JBHRZH010000051">
    <property type="protein sequence ID" value="MFC3766394.1"/>
    <property type="molecule type" value="Genomic_DNA"/>
</dbReference>
<dbReference type="InterPro" id="IPR031330">
    <property type="entry name" value="Gly_Hdrlase_35_cat"/>
</dbReference>
<dbReference type="InterPro" id="IPR001944">
    <property type="entry name" value="Glycoside_Hdrlase_35"/>
</dbReference>
<evidence type="ECO:0000259" key="4">
    <source>
        <dbReference type="Pfam" id="PF22369"/>
    </source>
</evidence>
<dbReference type="PANTHER" id="PTHR23421">
    <property type="entry name" value="BETA-GALACTOSIDASE RELATED"/>
    <property type="match status" value="1"/>
</dbReference>
<dbReference type="Proteomes" id="UP001595699">
    <property type="component" value="Unassembled WGS sequence"/>
</dbReference>
<evidence type="ECO:0000256" key="2">
    <source>
        <dbReference type="RuleBase" id="RU003679"/>
    </source>
</evidence>
<protein>
    <submittedName>
        <fullName evidence="5">Beta-galactosidase</fullName>
        <ecNumber evidence="5">3.2.1.23</ecNumber>
    </submittedName>
</protein>
<sequence length="793" mass="84884">MIDGVPRIVLAGEVHYFRLARDEWADRVDKLAAAGCDTVASYIPWLVHELPDGTFDLSGRSRPENDLGAFIDLCASRGMRFLARPGPFVMAELKNEGLPYRVYEEHPEIVPVSWDGSAVSSRTVDYLAPAYLEECARWYAAVMPVLASRLAPAGGPVIAVQLDNEVGMLSWVTNSPDLTDFVLADFVAWLGKRWSAEALAARYPFSMDAPLSEIGSHLRSPGEEWVGAFTQDLGHYQRDRFARYIAALRSFAETSGVTGVPFIVNVHGTSNGRGDTFPIGISQLVDTYRGIPGLVAGTDHYLGELTPRNVTDLYLINAFMDAVNDADQPLTSVEFEAGDGDYGNDLSVVHDPSTVDLKTRLCVAQGNRLINYYIFTGGVNPRLPTLVGDGNDRIGFTGERHGVHAPVGPEGQLNLSYSRTAAVVGAVKAVEPLLATMSEQHDDVALAFVPDYFMTESVYPSSALAKKISDNLSRHRFGGPGQMMARAMLLGGYRFGSVALDRSYARNAPLTPDLVPTLAFGSASYLSREVQVALVEYLQAGGRLLLCGEVPAFDLEGRPCTVLRDALGLVPRSFMHSSHAYFVSVCAAGWAAPRPERRVGYAQGFAASSDAFLVDYQTGDGCGFDLTVGAGRAVVISCDYPGDISLYRSALERLGAPARVRHDASRSSLVVTTTANDAGERFVHALNLDGYPAEFSLTEDGAPLLEGARVSLPGRGAVMLPVGLQVPGGHLAYATAELASFGPDSMSFRPSPGGLVAAFATDRTVVASAGEVSLRNGLQVVSAGAGLVEVQLT</sequence>
<proteinExistence type="inferred from homology"/>
<evidence type="ECO:0000313" key="5">
    <source>
        <dbReference type="EMBL" id="MFC3766394.1"/>
    </source>
</evidence>
<dbReference type="Gene3D" id="3.20.20.80">
    <property type="entry name" value="Glycosidases"/>
    <property type="match status" value="1"/>
</dbReference>
<evidence type="ECO:0000313" key="6">
    <source>
        <dbReference type="Proteomes" id="UP001595699"/>
    </source>
</evidence>
<gene>
    <name evidence="5" type="ORF">ACFOUW_36580</name>
</gene>
<evidence type="ECO:0000256" key="1">
    <source>
        <dbReference type="ARBA" id="ARBA00009809"/>
    </source>
</evidence>
<comment type="similarity">
    <text evidence="1 2">Belongs to the glycosyl hydrolase 35 family.</text>
</comment>
<keyword evidence="6" id="KW-1185">Reference proteome</keyword>
<feature type="domain" description="Glycoside hydrolase 35 catalytic" evidence="3">
    <location>
        <begin position="1"/>
        <end position="168"/>
    </location>
</feature>
<dbReference type="SUPFAM" id="SSF51445">
    <property type="entry name" value="(Trans)glycosidases"/>
    <property type="match status" value="1"/>
</dbReference>
<dbReference type="EC" id="3.2.1.23" evidence="5"/>
<feature type="domain" description="GLMA-like second" evidence="4">
    <location>
        <begin position="508"/>
        <end position="569"/>
    </location>
</feature>
<dbReference type="InterPro" id="IPR017853">
    <property type="entry name" value="GH"/>
</dbReference>
<dbReference type="Pfam" id="PF22369">
    <property type="entry name" value="GLMA_2nd"/>
    <property type="match status" value="1"/>
</dbReference>
<dbReference type="Pfam" id="PF01301">
    <property type="entry name" value="Glyco_hydro_35"/>
    <property type="match status" value="1"/>
</dbReference>
<comment type="caution">
    <text evidence="5">The sequence shown here is derived from an EMBL/GenBank/DDBJ whole genome shotgun (WGS) entry which is preliminary data.</text>
</comment>
<keyword evidence="5" id="KW-0326">Glycosidase</keyword>
<reference evidence="6" key="1">
    <citation type="journal article" date="2019" name="Int. J. Syst. Evol. Microbiol.">
        <title>The Global Catalogue of Microorganisms (GCM) 10K type strain sequencing project: providing services to taxonomists for standard genome sequencing and annotation.</title>
        <authorList>
            <consortium name="The Broad Institute Genomics Platform"/>
            <consortium name="The Broad Institute Genome Sequencing Center for Infectious Disease"/>
            <person name="Wu L."/>
            <person name="Ma J."/>
        </authorList>
    </citation>
    <scope>NUCLEOTIDE SEQUENCE [LARGE SCALE GENOMIC DNA]</scope>
    <source>
        <strain evidence="6">CGMCC 4.7241</strain>
    </source>
</reference>